<dbReference type="InterPro" id="IPR001242">
    <property type="entry name" value="Condensation_dom"/>
</dbReference>
<reference evidence="3" key="1">
    <citation type="submission" date="2016-06" db="EMBL/GenBank/DDBJ databases">
        <authorList>
            <person name="Sutton G."/>
            <person name="Brinkac L."/>
            <person name="Sanka R."/>
            <person name="Adams M."/>
            <person name="Lau E."/>
            <person name="Sam S."/>
            <person name="Sreng N."/>
            <person name="Him V."/>
            <person name="Kerleguer A."/>
            <person name="Cheng S."/>
        </authorList>
    </citation>
    <scope>NUCLEOTIDE SEQUENCE [LARGE SCALE GENOMIC DNA]</scope>
    <source>
        <strain evidence="3">E861</strain>
    </source>
</reference>
<feature type="domain" description="Condensation" evidence="1">
    <location>
        <begin position="7"/>
        <end position="268"/>
    </location>
</feature>
<evidence type="ECO:0000313" key="2">
    <source>
        <dbReference type="EMBL" id="OBI51936.1"/>
    </source>
</evidence>
<evidence type="ECO:0000313" key="3">
    <source>
        <dbReference type="Proteomes" id="UP000093592"/>
    </source>
</evidence>
<name>A0A1A2ZS93_9MYCO</name>
<dbReference type="Proteomes" id="UP000093592">
    <property type="component" value="Unassembled WGS sequence"/>
</dbReference>
<dbReference type="SUPFAM" id="SSF52777">
    <property type="entry name" value="CoA-dependent acyltransferases"/>
    <property type="match status" value="1"/>
</dbReference>
<dbReference type="Gene3D" id="3.30.559.30">
    <property type="entry name" value="Nonribosomal peptide synthetase, condensation domain"/>
    <property type="match status" value="1"/>
</dbReference>
<evidence type="ECO:0000259" key="1">
    <source>
        <dbReference type="Pfam" id="PF00668"/>
    </source>
</evidence>
<dbReference type="GO" id="GO:0003824">
    <property type="term" value="F:catalytic activity"/>
    <property type="evidence" value="ECO:0007669"/>
    <property type="project" value="InterPro"/>
</dbReference>
<dbReference type="AlphaFoldDB" id="A0A1A2ZS93"/>
<dbReference type="EMBL" id="LZKJ01000031">
    <property type="protein sequence ID" value="OBI51936.1"/>
    <property type="molecule type" value="Genomic_DNA"/>
</dbReference>
<comment type="caution">
    <text evidence="2">The sequence shown here is derived from an EMBL/GenBank/DDBJ whole genome shotgun (WGS) entry which is preliminary data.</text>
</comment>
<sequence length="307" mass="33714">MLTRSDSAYRSSEDFITDKQFWANYTDAWPDPVTIAQRRTWPRHPATLHQSVEFAGEAATCLKKAADDVGLSLPRFLTASLVGCLSRASCAPEFPIQLAVANRLGVGWSTPCMLSNAVPVRVTVSQGVEFVDFAKSLDREIGTLLLHTRYHIPEIQCATDLRKRTNRFGPVINVVPFPGNLDFAGSRGAFLGATLGACDDLSISAYYARDADNGESCRVHIQIDANGLLYTDQDLSRFTDQMEGFLQAVIADPKQRIDLVELLDPAEQGHSAAADKRWGLWGGGWKVMSGHFRQRGNGSPALRVRSS</sequence>
<organism evidence="2 3">
    <name type="scientific">Mycobacterium kyorinense</name>
    <dbReference type="NCBI Taxonomy" id="487514"/>
    <lineage>
        <taxon>Bacteria</taxon>
        <taxon>Bacillati</taxon>
        <taxon>Actinomycetota</taxon>
        <taxon>Actinomycetes</taxon>
        <taxon>Mycobacteriales</taxon>
        <taxon>Mycobacteriaceae</taxon>
        <taxon>Mycobacterium</taxon>
    </lineage>
</organism>
<protein>
    <recommendedName>
        <fullName evidence="1">Condensation domain-containing protein</fullName>
    </recommendedName>
</protein>
<gene>
    <name evidence="2" type="ORF">A5707_12880</name>
</gene>
<dbReference type="Pfam" id="PF00668">
    <property type="entry name" value="Condensation"/>
    <property type="match status" value="1"/>
</dbReference>
<accession>A0A1A2ZS93</accession>
<proteinExistence type="predicted"/>